<evidence type="ECO:0000256" key="5">
    <source>
        <dbReference type="SAM" id="SignalP"/>
    </source>
</evidence>
<evidence type="ECO:0008006" key="7">
    <source>
        <dbReference type="Google" id="ProtNLM"/>
    </source>
</evidence>
<proteinExistence type="predicted"/>
<dbReference type="AlphaFoldDB" id="A0A7S1HEK2"/>
<feature type="chain" id="PRO_5031337998" description="Methyltransferase domain-containing protein" evidence="5">
    <location>
        <begin position="22"/>
        <end position="258"/>
    </location>
</feature>
<evidence type="ECO:0000256" key="4">
    <source>
        <dbReference type="ARBA" id="ARBA00022691"/>
    </source>
</evidence>
<dbReference type="GO" id="GO:0032259">
    <property type="term" value="P:methylation"/>
    <property type="evidence" value="ECO:0007669"/>
    <property type="project" value="UniProtKB-KW"/>
</dbReference>
<dbReference type="GO" id="GO:0008757">
    <property type="term" value="F:S-adenosylmethionine-dependent methyltransferase activity"/>
    <property type="evidence" value="ECO:0007669"/>
    <property type="project" value="InterPro"/>
</dbReference>
<dbReference type="SUPFAM" id="SSF53335">
    <property type="entry name" value="S-adenosyl-L-methionine-dependent methyltransferases"/>
    <property type="match status" value="1"/>
</dbReference>
<dbReference type="Pfam" id="PF05724">
    <property type="entry name" value="TPMT"/>
    <property type="match status" value="1"/>
</dbReference>
<keyword evidence="5" id="KW-0732">Signal</keyword>
<dbReference type="EMBL" id="HBFX01051333">
    <property type="protein sequence ID" value="CAD8979937.1"/>
    <property type="molecule type" value="Transcribed_RNA"/>
</dbReference>
<feature type="signal peptide" evidence="5">
    <location>
        <begin position="1"/>
        <end position="21"/>
    </location>
</feature>
<gene>
    <name evidence="6" type="ORF">HAND00432_LOCUS30947</name>
</gene>
<evidence type="ECO:0000256" key="1">
    <source>
        <dbReference type="ARBA" id="ARBA00022553"/>
    </source>
</evidence>
<dbReference type="PROSITE" id="PS51585">
    <property type="entry name" value="SAM_MT_TPMT"/>
    <property type="match status" value="1"/>
</dbReference>
<evidence type="ECO:0000256" key="2">
    <source>
        <dbReference type="ARBA" id="ARBA00022603"/>
    </source>
</evidence>
<dbReference type="CDD" id="cd02440">
    <property type="entry name" value="AdoMet_MTases"/>
    <property type="match status" value="1"/>
</dbReference>
<dbReference type="InterPro" id="IPR008854">
    <property type="entry name" value="TPMT"/>
</dbReference>
<keyword evidence="2" id="KW-0489">Methyltransferase</keyword>
<keyword evidence="1" id="KW-0597">Phosphoprotein</keyword>
<dbReference type="Gene3D" id="3.40.50.150">
    <property type="entry name" value="Vaccinia Virus protein VP39"/>
    <property type="match status" value="1"/>
</dbReference>
<reference evidence="6" key="1">
    <citation type="submission" date="2021-01" db="EMBL/GenBank/DDBJ databases">
        <authorList>
            <person name="Corre E."/>
            <person name="Pelletier E."/>
            <person name="Niang G."/>
            <person name="Scheremetjew M."/>
            <person name="Finn R."/>
            <person name="Kale V."/>
            <person name="Holt S."/>
            <person name="Cochrane G."/>
            <person name="Meng A."/>
            <person name="Brown T."/>
            <person name="Cohen L."/>
        </authorList>
    </citation>
    <scope>NUCLEOTIDE SEQUENCE</scope>
    <source>
        <strain evidence="6">CCMP644</strain>
    </source>
</reference>
<accession>A0A7S1HEK2</accession>
<dbReference type="InterPro" id="IPR029063">
    <property type="entry name" value="SAM-dependent_MTases_sf"/>
</dbReference>
<evidence type="ECO:0000256" key="3">
    <source>
        <dbReference type="ARBA" id="ARBA00022679"/>
    </source>
</evidence>
<protein>
    <recommendedName>
        <fullName evidence="7">Methyltransferase domain-containing protein</fullName>
    </recommendedName>
</protein>
<keyword evidence="3" id="KW-0808">Transferase</keyword>
<organism evidence="6">
    <name type="scientific">Hemiselmis andersenii</name>
    <name type="common">Cryptophyte alga</name>
    <dbReference type="NCBI Taxonomy" id="464988"/>
    <lineage>
        <taxon>Eukaryota</taxon>
        <taxon>Cryptophyceae</taxon>
        <taxon>Cryptomonadales</taxon>
        <taxon>Hemiselmidaceae</taxon>
        <taxon>Hemiselmis</taxon>
    </lineage>
</organism>
<dbReference type="PANTHER" id="PTHR32183:SF6">
    <property type="entry name" value="CYSTEINE SULFINATE DESULFINASE_CYSTEINE DESULFURASE AND RELATED ENZYMES"/>
    <property type="match status" value="1"/>
</dbReference>
<keyword evidence="4" id="KW-0949">S-adenosyl-L-methionine</keyword>
<evidence type="ECO:0000313" key="6">
    <source>
        <dbReference type="EMBL" id="CAD8979937.1"/>
    </source>
</evidence>
<sequence>MPAAHRLIVLTVLLSHQTARALLVSWGPPIKAHTRCASSSAATATMSSKEEQSMWEGMWAAGLKPGDRFDKSKSSQSFLDVLASWQDTAKAKKVRALIPGCGRGYDVVEAARFNFDALGLDISPTAVQAAQAYRDSQGELGGRAEFSTTDFFTLPEPGAFDLVFDYTFLCAIDPSTRSAWAETHKRLIKPGGELVTLIYPIRPKDDNGPPYAMDTELVRGLLEPQGFVCESMVPVPHAKSHPGREGMEVLARWRAPMQ</sequence>
<dbReference type="PANTHER" id="PTHR32183">
    <property type="match status" value="1"/>
</dbReference>
<name>A0A7S1HEK2_HEMAN</name>